<keyword evidence="1 2" id="KW-0597">Phosphoprotein</keyword>
<evidence type="ECO:0000256" key="2">
    <source>
        <dbReference type="PROSITE-ProRule" id="PRU00169"/>
    </source>
</evidence>
<dbReference type="Pfam" id="PF00072">
    <property type="entry name" value="Response_reg"/>
    <property type="match status" value="1"/>
</dbReference>
<feature type="modified residue" description="4-aspartylphosphate" evidence="2">
    <location>
        <position position="52"/>
    </location>
</feature>
<proteinExistence type="predicted"/>
<evidence type="ECO:0000313" key="5">
    <source>
        <dbReference type="EMBL" id="WOO39910.1"/>
    </source>
</evidence>
<dbReference type="KEGG" id="puo:RZN69_14890"/>
<dbReference type="AlphaFoldDB" id="A0AAQ3L9P4"/>
<keyword evidence="6" id="KW-1185">Reference proteome</keyword>
<dbReference type="EMBL" id="CP136920">
    <property type="protein sequence ID" value="WOO39910.1"/>
    <property type="molecule type" value="Genomic_DNA"/>
</dbReference>
<dbReference type="PROSITE" id="PS50110">
    <property type="entry name" value="RESPONSE_REGULATORY"/>
    <property type="match status" value="1"/>
</dbReference>
<accession>A0AAQ3L9P4</accession>
<dbReference type="SUPFAM" id="SSF52172">
    <property type="entry name" value="CheY-like"/>
    <property type="match status" value="1"/>
</dbReference>
<gene>
    <name evidence="5" type="ORF">RZN69_14890</name>
</gene>
<dbReference type="CDD" id="cd00156">
    <property type="entry name" value="REC"/>
    <property type="match status" value="1"/>
</dbReference>
<feature type="domain" description="Response regulatory" evidence="4">
    <location>
        <begin position="3"/>
        <end position="117"/>
    </location>
</feature>
<keyword evidence="3" id="KW-0175">Coiled coil</keyword>
<evidence type="ECO:0000313" key="6">
    <source>
        <dbReference type="Proteomes" id="UP001304300"/>
    </source>
</evidence>
<dbReference type="InterPro" id="IPR050595">
    <property type="entry name" value="Bact_response_regulator"/>
</dbReference>
<dbReference type="PANTHER" id="PTHR44591:SF3">
    <property type="entry name" value="RESPONSE REGULATORY DOMAIN-CONTAINING PROTEIN"/>
    <property type="match status" value="1"/>
</dbReference>
<dbReference type="InterPro" id="IPR011006">
    <property type="entry name" value="CheY-like_superfamily"/>
</dbReference>
<dbReference type="RefSeq" id="WP_317831959.1">
    <property type="nucleotide sequence ID" value="NZ_CP136920.1"/>
</dbReference>
<protein>
    <submittedName>
        <fullName evidence="5">Response regulator</fullName>
    </submittedName>
</protein>
<dbReference type="Gene3D" id="3.40.50.2300">
    <property type="match status" value="1"/>
</dbReference>
<dbReference type="Proteomes" id="UP001304300">
    <property type="component" value="Chromosome"/>
</dbReference>
<sequence length="200" mass="22714">MRKLLVIDDQPEFFEMLKILFDETEWELHYATDPLAGITRYAYGDIDIVLSDLHMPDGSGIECLSALRRHDPLLTAILVTADNKDSIAIEALRAGAFDLIKKPFGATEIEDKLSSAYAERQRRVGLTKAKVAKAESESLESSPKIGEQDQIREQINLLEEREAFVRESEETIIQRMQDLMTKEAELEQLREDLMSLRSTG</sequence>
<evidence type="ECO:0000259" key="4">
    <source>
        <dbReference type="PROSITE" id="PS50110"/>
    </source>
</evidence>
<evidence type="ECO:0000256" key="1">
    <source>
        <dbReference type="ARBA" id="ARBA00022553"/>
    </source>
</evidence>
<dbReference type="GO" id="GO:0000160">
    <property type="term" value="P:phosphorelay signal transduction system"/>
    <property type="evidence" value="ECO:0007669"/>
    <property type="project" value="InterPro"/>
</dbReference>
<reference evidence="5 6" key="1">
    <citation type="submission" date="2023-10" db="EMBL/GenBank/DDBJ databases">
        <title>Rubellicoccus peritrichatus gen. nov., sp. nov., isolated from an algae of coral reef tank.</title>
        <authorList>
            <person name="Luo J."/>
        </authorList>
    </citation>
    <scope>NUCLEOTIDE SEQUENCE [LARGE SCALE GENOMIC DNA]</scope>
    <source>
        <strain evidence="5 6">CR14</strain>
    </source>
</reference>
<feature type="coiled-coil region" evidence="3">
    <location>
        <begin position="172"/>
        <end position="199"/>
    </location>
</feature>
<name>A0AAQ3L9P4_9BACT</name>
<dbReference type="InterPro" id="IPR001789">
    <property type="entry name" value="Sig_transdc_resp-reg_receiver"/>
</dbReference>
<evidence type="ECO:0000256" key="3">
    <source>
        <dbReference type="SAM" id="Coils"/>
    </source>
</evidence>
<dbReference type="PANTHER" id="PTHR44591">
    <property type="entry name" value="STRESS RESPONSE REGULATOR PROTEIN 1"/>
    <property type="match status" value="1"/>
</dbReference>
<organism evidence="5 6">
    <name type="scientific">Rubellicoccus peritrichatus</name>
    <dbReference type="NCBI Taxonomy" id="3080537"/>
    <lineage>
        <taxon>Bacteria</taxon>
        <taxon>Pseudomonadati</taxon>
        <taxon>Verrucomicrobiota</taxon>
        <taxon>Opitutia</taxon>
        <taxon>Puniceicoccales</taxon>
        <taxon>Cerasicoccaceae</taxon>
        <taxon>Rubellicoccus</taxon>
    </lineage>
</organism>
<dbReference type="SMART" id="SM00448">
    <property type="entry name" value="REC"/>
    <property type="match status" value="1"/>
</dbReference>